<dbReference type="EMBL" id="FOCF01000002">
    <property type="protein sequence ID" value="SEM77619.1"/>
    <property type="molecule type" value="Genomic_DNA"/>
</dbReference>
<dbReference type="PRINTS" id="PR00260">
    <property type="entry name" value="CHEMTRNSDUCR"/>
</dbReference>
<gene>
    <name evidence="7" type="ORF">SAMN05192583_1192</name>
</gene>
<name>A0A1H8B5P6_9SPHN</name>
<evidence type="ECO:0000256" key="1">
    <source>
        <dbReference type="ARBA" id="ARBA00022500"/>
    </source>
</evidence>
<keyword evidence="4" id="KW-0812">Transmembrane</keyword>
<dbReference type="Pfam" id="PF00672">
    <property type="entry name" value="HAMP"/>
    <property type="match status" value="1"/>
</dbReference>
<accession>A0A1H8B5P6</accession>
<evidence type="ECO:0000313" key="7">
    <source>
        <dbReference type="EMBL" id="SEM77619.1"/>
    </source>
</evidence>
<dbReference type="STRING" id="1166340.SAMN05192583_1192"/>
<dbReference type="RefSeq" id="WP_093664525.1">
    <property type="nucleotide sequence ID" value="NZ_FOCF01000002.1"/>
</dbReference>
<dbReference type="Gene3D" id="1.10.287.950">
    <property type="entry name" value="Methyl-accepting chemotaxis protein"/>
    <property type="match status" value="1"/>
</dbReference>
<evidence type="ECO:0000256" key="4">
    <source>
        <dbReference type="SAM" id="Phobius"/>
    </source>
</evidence>
<evidence type="ECO:0000259" key="5">
    <source>
        <dbReference type="PROSITE" id="PS50111"/>
    </source>
</evidence>
<dbReference type="InterPro" id="IPR004090">
    <property type="entry name" value="Chemotax_Me-accpt_rcpt"/>
</dbReference>
<dbReference type="PANTHER" id="PTHR43531:SF11">
    <property type="entry name" value="METHYL-ACCEPTING CHEMOTAXIS PROTEIN 3"/>
    <property type="match status" value="1"/>
</dbReference>
<dbReference type="PANTHER" id="PTHR43531">
    <property type="entry name" value="PROTEIN ICFG"/>
    <property type="match status" value="1"/>
</dbReference>
<reference evidence="8" key="1">
    <citation type="submission" date="2016-10" db="EMBL/GenBank/DDBJ databases">
        <authorList>
            <person name="Varghese N."/>
            <person name="Submissions S."/>
        </authorList>
    </citation>
    <scope>NUCLEOTIDE SEQUENCE [LARGE SCALE GENOMIC DNA]</scope>
    <source>
        <strain evidence="8">S6-262</strain>
    </source>
</reference>
<dbReference type="Proteomes" id="UP000199206">
    <property type="component" value="Unassembled WGS sequence"/>
</dbReference>
<evidence type="ECO:0000256" key="3">
    <source>
        <dbReference type="PROSITE-ProRule" id="PRU00284"/>
    </source>
</evidence>
<dbReference type="GO" id="GO:0007165">
    <property type="term" value="P:signal transduction"/>
    <property type="evidence" value="ECO:0007669"/>
    <property type="project" value="UniProtKB-KW"/>
</dbReference>
<dbReference type="GO" id="GO:0016020">
    <property type="term" value="C:membrane"/>
    <property type="evidence" value="ECO:0007669"/>
    <property type="project" value="InterPro"/>
</dbReference>
<dbReference type="SMART" id="SM00283">
    <property type="entry name" value="MA"/>
    <property type="match status" value="1"/>
</dbReference>
<dbReference type="SMART" id="SM00304">
    <property type="entry name" value="HAMP"/>
    <property type="match status" value="2"/>
</dbReference>
<protein>
    <submittedName>
        <fullName evidence="7">Methyl-accepting chemotaxis protein</fullName>
    </submittedName>
</protein>
<dbReference type="SUPFAM" id="SSF58104">
    <property type="entry name" value="Methyl-accepting chemotaxis protein (MCP) signaling domain"/>
    <property type="match status" value="1"/>
</dbReference>
<feature type="domain" description="HAMP" evidence="6">
    <location>
        <begin position="203"/>
        <end position="256"/>
    </location>
</feature>
<comment type="similarity">
    <text evidence="2">Belongs to the methyl-accepting chemotaxis (MCP) protein family.</text>
</comment>
<keyword evidence="8" id="KW-1185">Reference proteome</keyword>
<keyword evidence="1" id="KW-0145">Chemotaxis</keyword>
<dbReference type="InterPro" id="IPR003660">
    <property type="entry name" value="HAMP_dom"/>
</dbReference>
<keyword evidence="3" id="KW-0807">Transducer</keyword>
<dbReference type="InterPro" id="IPR051310">
    <property type="entry name" value="MCP_chemotaxis"/>
</dbReference>
<feature type="domain" description="Methyl-accepting transducer" evidence="5">
    <location>
        <begin position="315"/>
        <end position="544"/>
    </location>
</feature>
<dbReference type="InterPro" id="IPR004089">
    <property type="entry name" value="MCPsignal_dom"/>
</dbReference>
<proteinExistence type="inferred from homology"/>
<keyword evidence="4" id="KW-0472">Membrane</keyword>
<evidence type="ECO:0000259" key="6">
    <source>
        <dbReference type="PROSITE" id="PS50885"/>
    </source>
</evidence>
<feature type="transmembrane region" description="Helical" evidence="4">
    <location>
        <begin position="179"/>
        <end position="201"/>
    </location>
</feature>
<dbReference type="SUPFAM" id="SSF158472">
    <property type="entry name" value="HAMP domain-like"/>
    <property type="match status" value="1"/>
</dbReference>
<dbReference type="GO" id="GO:0006935">
    <property type="term" value="P:chemotaxis"/>
    <property type="evidence" value="ECO:0007669"/>
    <property type="project" value="UniProtKB-KW"/>
</dbReference>
<organism evidence="7 8">
    <name type="scientific">Sphingomonas gellani</name>
    <dbReference type="NCBI Taxonomy" id="1166340"/>
    <lineage>
        <taxon>Bacteria</taxon>
        <taxon>Pseudomonadati</taxon>
        <taxon>Pseudomonadota</taxon>
        <taxon>Alphaproteobacteria</taxon>
        <taxon>Sphingomonadales</taxon>
        <taxon>Sphingomonadaceae</taxon>
        <taxon>Sphingomonas</taxon>
    </lineage>
</organism>
<dbReference type="PROSITE" id="PS50111">
    <property type="entry name" value="CHEMOTAXIS_TRANSDUC_2"/>
    <property type="match status" value="1"/>
</dbReference>
<dbReference type="Pfam" id="PF00015">
    <property type="entry name" value="MCPsignal"/>
    <property type="match status" value="1"/>
</dbReference>
<evidence type="ECO:0000313" key="8">
    <source>
        <dbReference type="Proteomes" id="UP000199206"/>
    </source>
</evidence>
<dbReference type="PROSITE" id="PS50885">
    <property type="entry name" value="HAMP"/>
    <property type="match status" value="1"/>
</dbReference>
<dbReference type="CDD" id="cd06225">
    <property type="entry name" value="HAMP"/>
    <property type="match status" value="1"/>
</dbReference>
<dbReference type="OrthoDB" id="5292010at2"/>
<keyword evidence="4" id="KW-1133">Transmembrane helix</keyword>
<evidence type="ECO:0000256" key="2">
    <source>
        <dbReference type="ARBA" id="ARBA00029447"/>
    </source>
</evidence>
<dbReference type="Gene3D" id="6.10.340.10">
    <property type="match status" value="1"/>
</dbReference>
<dbReference type="GO" id="GO:0004888">
    <property type="term" value="F:transmembrane signaling receptor activity"/>
    <property type="evidence" value="ECO:0007669"/>
    <property type="project" value="InterPro"/>
</dbReference>
<dbReference type="AlphaFoldDB" id="A0A1H8B5P6"/>
<sequence>MFRNLSIARKLVIAFAMLITASVISSLSVYSNLKKIEASAAANDNSIVVAEAGKAMMAAVLEQQNAVRGFVVASGKGDFLAAFRRHRDTFEDAVDRFKHHTKMPDQADRAERLRGMVHEWQALQQRKIAADTASGFQVLVAADQNDLNAVRKLSAEMLAIQEKVIADRRADQVSTGHGAIVSLIVGEFLALLIALLMGWVLTRSIARPVQSLSGAMRSLADGKLDVAVAGEGRRDEIGDMASTVLVFQRTAVEKRRADTEQRDAVDAVAGGLGALAASDLTASLSGLPAGYRKLEDDFNAAVAALSRAMGAVARGADAIRTGSEEISTASGDLSQRTEQQAASLAESAAALDEVTVSVRDSAAGAARANVIVTQAREEAERSGAVVRDTIEAMAAIERSSKEIGEIIGLIDGIAFQTNLLALNAGVEAARAGDAGKGFAVVAAEVRALAQRAADAANDVKARVGSSEQQVAHGARFVRETGDALDRIARHVGDISGVVATIATSTEQQSSSLAQVNIAVAEMDGVTQQNAAMVEESNAATRSLAGEADALARQVAAFTLPPTDEHPARITGWRPALAA</sequence>